<protein>
    <submittedName>
        <fullName evidence="1">Uncharacterized protein</fullName>
    </submittedName>
</protein>
<dbReference type="EMBL" id="HAEJ01016328">
    <property type="protein sequence ID" value="SBS56785.1"/>
    <property type="molecule type" value="Transcribed_RNA"/>
</dbReference>
<name>A0A1A8V8V5_NOTFU</name>
<organism evidence="1">
    <name type="scientific">Nothobranchius furzeri</name>
    <name type="common">Turquoise killifish</name>
    <dbReference type="NCBI Taxonomy" id="105023"/>
    <lineage>
        <taxon>Eukaryota</taxon>
        <taxon>Metazoa</taxon>
        <taxon>Chordata</taxon>
        <taxon>Craniata</taxon>
        <taxon>Vertebrata</taxon>
        <taxon>Euteleostomi</taxon>
        <taxon>Actinopterygii</taxon>
        <taxon>Neopterygii</taxon>
        <taxon>Teleostei</taxon>
        <taxon>Neoteleostei</taxon>
        <taxon>Acanthomorphata</taxon>
        <taxon>Ovalentaria</taxon>
        <taxon>Atherinomorphae</taxon>
        <taxon>Cyprinodontiformes</taxon>
        <taxon>Nothobranchiidae</taxon>
        <taxon>Nothobranchius</taxon>
    </lineage>
</organism>
<feature type="non-terminal residue" evidence="1">
    <location>
        <position position="1"/>
    </location>
</feature>
<proteinExistence type="predicted"/>
<gene>
    <name evidence="1" type="primary">BX640584.1</name>
</gene>
<accession>A0A1A8V8V5</accession>
<sequence length="45" mass="5227">SPSSRAQRRPWRRRLLREKTLTLPSAIEICRTTELTESLSKSDVT</sequence>
<feature type="non-terminal residue" evidence="1">
    <location>
        <position position="45"/>
    </location>
</feature>
<reference evidence="1" key="1">
    <citation type="submission" date="2016-05" db="EMBL/GenBank/DDBJ databases">
        <authorList>
            <person name="Lavstsen T."/>
            <person name="Jespersen J.S."/>
        </authorList>
    </citation>
    <scope>NUCLEOTIDE SEQUENCE</scope>
    <source>
        <tissue evidence="1">Brain</tissue>
    </source>
</reference>
<reference evidence="1" key="2">
    <citation type="submission" date="2016-06" db="EMBL/GenBank/DDBJ databases">
        <title>The genome of a short-lived fish provides insights into sex chromosome evolution and the genetic control of aging.</title>
        <authorList>
            <person name="Reichwald K."/>
            <person name="Felder M."/>
            <person name="Petzold A."/>
            <person name="Koch P."/>
            <person name="Groth M."/>
            <person name="Platzer M."/>
        </authorList>
    </citation>
    <scope>NUCLEOTIDE SEQUENCE</scope>
    <source>
        <tissue evidence="1">Brain</tissue>
    </source>
</reference>
<evidence type="ECO:0000313" key="1">
    <source>
        <dbReference type="EMBL" id="SBS56785.1"/>
    </source>
</evidence>
<dbReference type="AlphaFoldDB" id="A0A1A8V8V5"/>